<dbReference type="PROSITE" id="PS50235">
    <property type="entry name" value="USP_3"/>
    <property type="match status" value="1"/>
</dbReference>
<feature type="region of interest" description="Disordered" evidence="7">
    <location>
        <begin position="332"/>
        <end position="383"/>
    </location>
</feature>
<dbReference type="InterPro" id="IPR018200">
    <property type="entry name" value="USP_CS"/>
</dbReference>
<dbReference type="CDD" id="cd02674">
    <property type="entry name" value="Peptidase_C19R"/>
    <property type="match status" value="1"/>
</dbReference>
<dbReference type="GO" id="GO:0016579">
    <property type="term" value="P:protein deubiquitination"/>
    <property type="evidence" value="ECO:0007669"/>
    <property type="project" value="InterPro"/>
</dbReference>
<keyword evidence="6" id="KW-0645">Protease</keyword>
<dbReference type="PROSITE" id="PS00973">
    <property type="entry name" value="USP_2"/>
    <property type="match status" value="1"/>
</dbReference>
<dbReference type="PROSITE" id="PS00972">
    <property type="entry name" value="USP_1"/>
    <property type="match status" value="1"/>
</dbReference>
<gene>
    <name evidence="10" type="ORF">AFUS01_LOCUS30212</name>
</gene>
<evidence type="ECO:0000259" key="9">
    <source>
        <dbReference type="PROSITE" id="PS50271"/>
    </source>
</evidence>
<dbReference type="GO" id="GO:0006508">
    <property type="term" value="P:proteolysis"/>
    <property type="evidence" value="ECO:0007669"/>
    <property type="project" value="UniProtKB-KW"/>
</dbReference>
<feature type="non-terminal residue" evidence="10">
    <location>
        <position position="1"/>
    </location>
</feature>
<evidence type="ECO:0000259" key="8">
    <source>
        <dbReference type="PROSITE" id="PS50235"/>
    </source>
</evidence>
<evidence type="ECO:0000313" key="10">
    <source>
        <dbReference type="EMBL" id="CAG7819782.1"/>
    </source>
</evidence>
<dbReference type="InterPro" id="IPR001607">
    <property type="entry name" value="Znf_UBP"/>
</dbReference>
<keyword evidence="6" id="KW-0833">Ubl conjugation pathway</keyword>
<accession>A0A8J2KU66</accession>
<proteinExistence type="inferred from homology"/>
<keyword evidence="11" id="KW-1185">Reference proteome</keyword>
<reference evidence="10" key="1">
    <citation type="submission" date="2021-06" db="EMBL/GenBank/DDBJ databases">
        <authorList>
            <person name="Hodson N. C."/>
            <person name="Mongue J. A."/>
            <person name="Jaron S. K."/>
        </authorList>
    </citation>
    <scope>NUCLEOTIDE SEQUENCE</scope>
</reference>
<dbReference type="PROSITE" id="PS50271">
    <property type="entry name" value="ZF_UBP"/>
    <property type="match status" value="1"/>
</dbReference>
<organism evidence="10 11">
    <name type="scientific">Allacma fusca</name>
    <dbReference type="NCBI Taxonomy" id="39272"/>
    <lineage>
        <taxon>Eukaryota</taxon>
        <taxon>Metazoa</taxon>
        <taxon>Ecdysozoa</taxon>
        <taxon>Arthropoda</taxon>
        <taxon>Hexapoda</taxon>
        <taxon>Collembola</taxon>
        <taxon>Symphypleona</taxon>
        <taxon>Sminthuridae</taxon>
        <taxon>Allacma</taxon>
    </lineage>
</organism>
<evidence type="ECO:0000256" key="3">
    <source>
        <dbReference type="ARBA" id="ARBA00022771"/>
    </source>
</evidence>
<dbReference type="OrthoDB" id="73004at2759"/>
<evidence type="ECO:0000256" key="1">
    <source>
        <dbReference type="ARBA" id="ARBA00000707"/>
    </source>
</evidence>
<evidence type="ECO:0000256" key="7">
    <source>
        <dbReference type="SAM" id="MobiDB-lite"/>
    </source>
</evidence>
<keyword evidence="4" id="KW-0862">Zinc</keyword>
<dbReference type="InterPro" id="IPR028889">
    <property type="entry name" value="USP"/>
</dbReference>
<keyword evidence="3 5" id="KW-0863">Zinc-finger</keyword>
<dbReference type="InterPro" id="IPR001394">
    <property type="entry name" value="Peptidase_C19_UCH"/>
</dbReference>
<name>A0A8J2KU66_9HEXA</name>
<dbReference type="PANTHER" id="PTHR21646:SF86">
    <property type="entry name" value="UBIQUITIN CARBOXYL-TERMINAL HYDROLASE"/>
    <property type="match status" value="1"/>
</dbReference>
<evidence type="ECO:0000256" key="5">
    <source>
        <dbReference type="PROSITE-ProRule" id="PRU00502"/>
    </source>
</evidence>
<dbReference type="InterPro" id="IPR050185">
    <property type="entry name" value="Ub_carboxyl-term_hydrolase"/>
</dbReference>
<keyword evidence="6" id="KW-0378">Hydrolase</keyword>
<dbReference type="Pfam" id="PF00443">
    <property type="entry name" value="UCH"/>
    <property type="match status" value="1"/>
</dbReference>
<protein>
    <recommendedName>
        <fullName evidence="6">Ubiquitin carboxyl-terminal hydrolase</fullName>
        <ecNumber evidence="6">3.4.19.12</ecNumber>
    </recommendedName>
</protein>
<dbReference type="Proteomes" id="UP000708208">
    <property type="component" value="Unassembled WGS sequence"/>
</dbReference>
<keyword evidence="2" id="KW-0479">Metal-binding</keyword>
<comment type="similarity">
    <text evidence="6">Belongs to the peptidase C19 family.</text>
</comment>
<dbReference type="PANTHER" id="PTHR21646">
    <property type="entry name" value="UBIQUITIN CARBOXYL-TERMINAL HYDROLASE"/>
    <property type="match status" value="1"/>
</dbReference>
<sequence>MATFHPPNKCDMSTVTFRPGSASYPITRQGIETTQVLTLYTESCRFLKRQWEDTRIKFQGVVSLRVGDTRLSFRYDQQTSCSIGDSAERNPEFNGNADLTLRGGSGGGGDGSYEGDFDKMGQYLMESRTLLCDMCDQAEDTPNPAQWKCLDYRCGLVLCGSAAHNHSQYHFEEFPSHMIQENIASQRIWCNDCQHEVLPYWQNRRPAPAVWVPPDGSDEEPPRGLYNIGNTCFMNAALQCMTAVTPLNSYFMGFCCGLAGRQVGSSYLWLLSEMWADQQGAYQKGVMPSRLLHSVRTAHPIFRGFHQHDTQEFLRLFMDTLTEETRIPHFVIDEQKKPEAIDESSSTSSDSETDSFETCDSGNGSEETGSVQNGDSTLIFTTVPGGKSGSGTLKDVKVQMKSIVSDIFDGKVESSVQCLSCKQFSRRLEVFQDLSLPIPTKDEMLTLKSAEKYDSEENQPPNNWINWVWDWFRSFFVGPTPSLEDCFSAFFSSDELKGKNMYSCEKCKKLRNGVKRCSLYQLPEVLCVHLKRFRLFEYGGGIGFSGKVSQYVQFPLDGLDLKRFLHSDCPNKVTNYRLLGTIVHMGSFTGGHYIAYIRRGDQWYVCDDSRVTPVTPETVTESEAYVLFY</sequence>
<evidence type="ECO:0000256" key="4">
    <source>
        <dbReference type="ARBA" id="ARBA00022833"/>
    </source>
</evidence>
<dbReference type="EMBL" id="CAJVCH010459765">
    <property type="protein sequence ID" value="CAG7819782.1"/>
    <property type="molecule type" value="Genomic_DNA"/>
</dbReference>
<dbReference type="AlphaFoldDB" id="A0A8J2KU66"/>
<dbReference type="Pfam" id="PF02148">
    <property type="entry name" value="zf-UBP"/>
    <property type="match status" value="1"/>
</dbReference>
<evidence type="ECO:0000313" key="11">
    <source>
        <dbReference type="Proteomes" id="UP000708208"/>
    </source>
</evidence>
<feature type="domain" description="USP" evidence="8">
    <location>
        <begin position="223"/>
        <end position="629"/>
    </location>
</feature>
<comment type="catalytic activity">
    <reaction evidence="1 6">
        <text>Thiol-dependent hydrolysis of ester, thioester, amide, peptide and isopeptide bonds formed by the C-terminal Gly of ubiquitin (a 76-residue protein attached to proteins as an intracellular targeting signal).</text>
        <dbReference type="EC" id="3.4.19.12"/>
    </reaction>
</comment>
<keyword evidence="6" id="KW-0788">Thiol protease</keyword>
<evidence type="ECO:0000256" key="2">
    <source>
        <dbReference type="ARBA" id="ARBA00022723"/>
    </source>
</evidence>
<feature type="domain" description="UBP-type" evidence="9">
    <location>
        <begin position="116"/>
        <end position="219"/>
    </location>
</feature>
<dbReference type="GO" id="GO:0008270">
    <property type="term" value="F:zinc ion binding"/>
    <property type="evidence" value="ECO:0007669"/>
    <property type="project" value="UniProtKB-KW"/>
</dbReference>
<comment type="caution">
    <text evidence="10">The sequence shown here is derived from an EMBL/GenBank/DDBJ whole genome shotgun (WGS) entry which is preliminary data.</text>
</comment>
<evidence type="ECO:0000256" key="6">
    <source>
        <dbReference type="RuleBase" id="RU366025"/>
    </source>
</evidence>
<dbReference type="GO" id="GO:0004843">
    <property type="term" value="F:cysteine-type deubiquitinase activity"/>
    <property type="evidence" value="ECO:0007669"/>
    <property type="project" value="UniProtKB-UniRule"/>
</dbReference>
<dbReference type="EC" id="3.4.19.12" evidence="6"/>
<feature type="compositionally biased region" description="Polar residues" evidence="7">
    <location>
        <begin position="362"/>
        <end position="380"/>
    </location>
</feature>